<dbReference type="NCBIfam" id="NF004978">
    <property type="entry name" value="PRK06354.1"/>
    <property type="match status" value="1"/>
</dbReference>
<dbReference type="SUPFAM" id="SSF51621">
    <property type="entry name" value="Phosphoenolpyruvate/pyruvate domain"/>
    <property type="match status" value="1"/>
</dbReference>
<comment type="catalytic activity">
    <reaction evidence="14">
        <text>pyruvate + ATP = phosphoenolpyruvate + ADP + H(+)</text>
        <dbReference type="Rhea" id="RHEA:18157"/>
        <dbReference type="ChEBI" id="CHEBI:15361"/>
        <dbReference type="ChEBI" id="CHEBI:15378"/>
        <dbReference type="ChEBI" id="CHEBI:30616"/>
        <dbReference type="ChEBI" id="CHEBI:58702"/>
        <dbReference type="ChEBI" id="CHEBI:456216"/>
        <dbReference type="EC" id="2.7.1.40"/>
    </reaction>
</comment>
<dbReference type="STRING" id="213588.SAMN02745204_00115"/>
<dbReference type="Proteomes" id="UP000242857">
    <property type="component" value="Unassembled WGS sequence"/>
</dbReference>
<evidence type="ECO:0000256" key="1">
    <source>
        <dbReference type="ARBA" id="ARBA00001958"/>
    </source>
</evidence>
<evidence type="ECO:0000256" key="3">
    <source>
        <dbReference type="ARBA" id="ARBA00008663"/>
    </source>
</evidence>
<dbReference type="SUPFAM" id="SSF50800">
    <property type="entry name" value="PK beta-barrel domain-like"/>
    <property type="match status" value="1"/>
</dbReference>
<dbReference type="SUPFAM" id="SSF52935">
    <property type="entry name" value="PK C-terminal domain-like"/>
    <property type="match status" value="1"/>
</dbReference>
<accession>A0A1M4S7I0</accession>
<dbReference type="GO" id="GO:0005524">
    <property type="term" value="F:ATP binding"/>
    <property type="evidence" value="ECO:0007669"/>
    <property type="project" value="UniProtKB-KW"/>
</dbReference>
<gene>
    <name evidence="17" type="ORF">SAMN02745204_00115</name>
</gene>
<dbReference type="Gene3D" id="2.40.33.10">
    <property type="entry name" value="PK beta-barrel domain-like"/>
    <property type="match status" value="1"/>
</dbReference>
<dbReference type="InterPro" id="IPR011037">
    <property type="entry name" value="Pyrv_Knase-like_insert_dom_sf"/>
</dbReference>
<comment type="cofactor">
    <cofactor evidence="1">
        <name>K(+)</name>
        <dbReference type="ChEBI" id="CHEBI:29103"/>
    </cofactor>
</comment>
<dbReference type="InterPro" id="IPR040442">
    <property type="entry name" value="Pyrv_kinase-like_dom_sf"/>
</dbReference>
<keyword evidence="12 17" id="KW-0670">Pyruvate</keyword>
<evidence type="ECO:0000256" key="14">
    <source>
        <dbReference type="RuleBase" id="RU000504"/>
    </source>
</evidence>
<evidence type="ECO:0000256" key="4">
    <source>
        <dbReference type="ARBA" id="ARBA00012142"/>
    </source>
</evidence>
<evidence type="ECO:0000256" key="5">
    <source>
        <dbReference type="ARBA" id="ARBA00022679"/>
    </source>
</evidence>
<dbReference type="OrthoDB" id="9812123at2"/>
<dbReference type="InterPro" id="IPR036918">
    <property type="entry name" value="Pyrv_Knase_C_sf"/>
</dbReference>
<dbReference type="InterPro" id="IPR001697">
    <property type="entry name" value="Pyr_Knase"/>
</dbReference>
<dbReference type="EMBL" id="FQUK01000001">
    <property type="protein sequence ID" value="SHE28169.1"/>
    <property type="molecule type" value="Genomic_DNA"/>
</dbReference>
<evidence type="ECO:0000256" key="13">
    <source>
        <dbReference type="NCBIfam" id="TIGR01064"/>
    </source>
</evidence>
<protein>
    <recommendedName>
        <fullName evidence="4 13">Pyruvate kinase</fullName>
        <ecNumber evidence="4 13">2.7.1.40</ecNumber>
    </recommendedName>
</protein>
<evidence type="ECO:0000313" key="17">
    <source>
        <dbReference type="EMBL" id="SHE28169.1"/>
    </source>
</evidence>
<proteinExistence type="inferred from homology"/>
<keyword evidence="7" id="KW-0547">Nucleotide-binding</keyword>
<keyword evidence="10 14" id="KW-0460">Magnesium</keyword>
<keyword evidence="8 14" id="KW-0418">Kinase</keyword>
<keyword evidence="5 14" id="KW-0808">Transferase</keyword>
<dbReference type="RefSeq" id="WP_072754683.1">
    <property type="nucleotide sequence ID" value="NZ_FQUK01000001.1"/>
</dbReference>
<dbReference type="GO" id="GO:0030955">
    <property type="term" value="F:potassium ion binding"/>
    <property type="evidence" value="ECO:0007669"/>
    <property type="project" value="UniProtKB-UniRule"/>
</dbReference>
<feature type="domain" description="Pyruvate kinase barrel" evidence="15">
    <location>
        <begin position="11"/>
        <end position="333"/>
    </location>
</feature>
<dbReference type="PROSITE" id="PS00110">
    <property type="entry name" value="PYRUVATE_KINASE"/>
    <property type="match status" value="1"/>
</dbReference>
<comment type="similarity">
    <text evidence="3 14">Belongs to the pyruvate kinase family.</text>
</comment>
<evidence type="ECO:0000256" key="10">
    <source>
        <dbReference type="ARBA" id="ARBA00022842"/>
    </source>
</evidence>
<keyword evidence="11 14" id="KW-0324">Glycolysis</keyword>
<evidence type="ECO:0000313" key="18">
    <source>
        <dbReference type="Proteomes" id="UP000242857"/>
    </source>
</evidence>
<sequence length="493" mass="52703">MTAVATPEQPRHTRIVATLGPATDPPEVLEAVLRAGVDVVRLNFSHGDPSAQVARGEAVRAMAAKIGHEVGILADLPGPKIRIETFADGKVQLRAGQRFDLIASLNPPPGDATQVGVSYLELPADVAPGDVLLLDDGLVQLQVQRVEGERIITTVLTDGVLSNRKGLNKLGGGLSLGALTERDRELIAIAAGMQVDFIAVSFCRDGEDMHEARRVARAHGSQAALVAKIERAEAIANLGEIIDASDVVMVARGDLGVEIGDAELPGLQKKIIREAVAREKVVITATQMLQSMVDNPIPTRAEVLDVANAVIDGTDAVMLSQETAAGAWPVKAVEAMARICRGAERQFAFDTDFEKARRGLERADQAIAMATMFLCEHIGVRAVVAMTESGGTARYLSRFRSSVPIYAISHHASARRRMALMRDVFPMDYDSRGQTPREAARGSIRKLVEAGRLAPGDRVIFTSGEHMQIRGATNTLRLLEVGPDGHATGLGDL</sequence>
<dbReference type="GO" id="GO:0004743">
    <property type="term" value="F:pyruvate kinase activity"/>
    <property type="evidence" value="ECO:0007669"/>
    <property type="project" value="UniProtKB-UniRule"/>
</dbReference>
<dbReference type="InterPro" id="IPR015813">
    <property type="entry name" value="Pyrv/PenolPyrv_kinase-like_dom"/>
</dbReference>
<dbReference type="InterPro" id="IPR015806">
    <property type="entry name" value="Pyrv_Knase_insert_dom_sf"/>
</dbReference>
<dbReference type="Pfam" id="PF00224">
    <property type="entry name" value="PK"/>
    <property type="match status" value="1"/>
</dbReference>
<dbReference type="PANTHER" id="PTHR11817">
    <property type="entry name" value="PYRUVATE KINASE"/>
    <property type="match status" value="1"/>
</dbReference>
<evidence type="ECO:0000256" key="9">
    <source>
        <dbReference type="ARBA" id="ARBA00022840"/>
    </source>
</evidence>
<keyword evidence="18" id="KW-1185">Reference proteome</keyword>
<evidence type="ECO:0000259" key="15">
    <source>
        <dbReference type="Pfam" id="PF00224"/>
    </source>
</evidence>
<dbReference type="GO" id="GO:0016301">
    <property type="term" value="F:kinase activity"/>
    <property type="evidence" value="ECO:0007669"/>
    <property type="project" value="UniProtKB-KW"/>
</dbReference>
<comment type="pathway">
    <text evidence="2 14">Carbohydrate degradation; glycolysis; pyruvate from D-glyceraldehyde 3-phosphate: step 5/5.</text>
</comment>
<dbReference type="Gene3D" id="3.20.20.60">
    <property type="entry name" value="Phosphoenolpyruvate-binding domains"/>
    <property type="match status" value="1"/>
</dbReference>
<dbReference type="EC" id="2.7.1.40" evidence="4 13"/>
<dbReference type="AlphaFoldDB" id="A0A1M4S7I0"/>
<dbReference type="PRINTS" id="PR01050">
    <property type="entry name" value="PYRUVTKNASE"/>
</dbReference>
<dbReference type="InterPro" id="IPR015795">
    <property type="entry name" value="Pyrv_Knase_C"/>
</dbReference>
<evidence type="ECO:0000256" key="6">
    <source>
        <dbReference type="ARBA" id="ARBA00022723"/>
    </source>
</evidence>
<dbReference type="NCBIfam" id="NF004491">
    <property type="entry name" value="PRK05826.1"/>
    <property type="match status" value="1"/>
</dbReference>
<reference evidence="18" key="1">
    <citation type="submission" date="2016-11" db="EMBL/GenBank/DDBJ databases">
        <authorList>
            <person name="Varghese N."/>
            <person name="Submissions S."/>
        </authorList>
    </citation>
    <scope>NUCLEOTIDE SEQUENCE [LARGE SCALE GENOMIC DNA]</scope>
    <source>
        <strain evidence="18">DSM 14834</strain>
    </source>
</reference>
<evidence type="ECO:0000256" key="12">
    <source>
        <dbReference type="ARBA" id="ARBA00023317"/>
    </source>
</evidence>
<dbReference type="FunFam" id="2.40.33.10:FF:000001">
    <property type="entry name" value="Pyruvate kinase"/>
    <property type="match status" value="1"/>
</dbReference>
<dbReference type="GO" id="GO:0000287">
    <property type="term" value="F:magnesium ion binding"/>
    <property type="evidence" value="ECO:0007669"/>
    <property type="project" value="UniProtKB-UniRule"/>
</dbReference>
<dbReference type="NCBIfam" id="TIGR01064">
    <property type="entry name" value="pyruv_kin"/>
    <property type="match status" value="1"/>
</dbReference>
<evidence type="ECO:0000256" key="11">
    <source>
        <dbReference type="ARBA" id="ARBA00023152"/>
    </source>
</evidence>
<name>A0A1M4S7I0_9GAMM</name>
<dbReference type="UniPathway" id="UPA00109">
    <property type="reaction ID" value="UER00188"/>
</dbReference>
<evidence type="ECO:0000256" key="7">
    <source>
        <dbReference type="ARBA" id="ARBA00022741"/>
    </source>
</evidence>
<keyword evidence="6" id="KW-0479">Metal-binding</keyword>
<organism evidence="17 18">
    <name type="scientific">Thermomonas hydrothermalis</name>
    <dbReference type="NCBI Taxonomy" id="213588"/>
    <lineage>
        <taxon>Bacteria</taxon>
        <taxon>Pseudomonadati</taxon>
        <taxon>Pseudomonadota</taxon>
        <taxon>Gammaproteobacteria</taxon>
        <taxon>Lysobacterales</taxon>
        <taxon>Lysobacteraceae</taxon>
        <taxon>Thermomonas</taxon>
    </lineage>
</organism>
<dbReference type="Pfam" id="PF02887">
    <property type="entry name" value="PK_C"/>
    <property type="match status" value="1"/>
</dbReference>
<evidence type="ECO:0000256" key="8">
    <source>
        <dbReference type="ARBA" id="ARBA00022777"/>
    </source>
</evidence>
<dbReference type="InterPro" id="IPR018209">
    <property type="entry name" value="Pyrv_Knase_AS"/>
</dbReference>
<keyword evidence="9" id="KW-0067">ATP-binding</keyword>
<feature type="domain" description="Pyruvate kinase C-terminal" evidence="16">
    <location>
        <begin position="365"/>
        <end position="478"/>
    </location>
</feature>
<dbReference type="Gene3D" id="3.40.1380.20">
    <property type="entry name" value="Pyruvate kinase, C-terminal domain"/>
    <property type="match status" value="1"/>
</dbReference>
<evidence type="ECO:0000256" key="2">
    <source>
        <dbReference type="ARBA" id="ARBA00004997"/>
    </source>
</evidence>
<evidence type="ECO:0000259" key="16">
    <source>
        <dbReference type="Pfam" id="PF02887"/>
    </source>
</evidence>
<dbReference type="InterPro" id="IPR015793">
    <property type="entry name" value="Pyrv_Knase_brl"/>
</dbReference>